<comment type="caution">
    <text evidence="2">The sequence shown here is derived from an EMBL/GenBank/DDBJ whole genome shotgun (WGS) entry which is preliminary data.</text>
</comment>
<reference evidence="2 3" key="1">
    <citation type="submission" date="2020-08" db="EMBL/GenBank/DDBJ databases">
        <title>Genomic Encyclopedia of Type Strains, Phase IV (KMG-IV): sequencing the most valuable type-strain genomes for metagenomic binning, comparative biology and taxonomic classification.</title>
        <authorList>
            <person name="Goeker M."/>
        </authorList>
    </citation>
    <scope>NUCLEOTIDE SEQUENCE [LARGE SCALE GENOMIC DNA]</scope>
    <source>
        <strain evidence="2 3">DSM 18233</strain>
    </source>
</reference>
<protein>
    <submittedName>
        <fullName evidence="2">Uncharacterized protein</fullName>
    </submittedName>
</protein>
<evidence type="ECO:0000256" key="1">
    <source>
        <dbReference type="SAM" id="MobiDB-lite"/>
    </source>
</evidence>
<dbReference type="RefSeq" id="WP_184098705.1">
    <property type="nucleotide sequence ID" value="NZ_JACHHN010000002.1"/>
</dbReference>
<feature type="region of interest" description="Disordered" evidence="1">
    <location>
        <begin position="30"/>
        <end position="57"/>
    </location>
</feature>
<dbReference type="EMBL" id="JACHHN010000002">
    <property type="protein sequence ID" value="MBB5190565.1"/>
    <property type="molecule type" value="Genomic_DNA"/>
</dbReference>
<accession>A0A840RB41</accession>
<organism evidence="2 3">
    <name type="scientific">Silvimonas terrae</name>
    <dbReference type="NCBI Taxonomy" id="300266"/>
    <lineage>
        <taxon>Bacteria</taxon>
        <taxon>Pseudomonadati</taxon>
        <taxon>Pseudomonadota</taxon>
        <taxon>Betaproteobacteria</taxon>
        <taxon>Neisseriales</taxon>
        <taxon>Chitinibacteraceae</taxon>
        <taxon>Silvimonas</taxon>
    </lineage>
</organism>
<dbReference type="Proteomes" id="UP000543030">
    <property type="component" value="Unassembled WGS sequence"/>
</dbReference>
<proteinExistence type="predicted"/>
<name>A0A840RB41_9NEIS</name>
<evidence type="ECO:0000313" key="2">
    <source>
        <dbReference type="EMBL" id="MBB5190565.1"/>
    </source>
</evidence>
<evidence type="ECO:0000313" key="3">
    <source>
        <dbReference type="Proteomes" id="UP000543030"/>
    </source>
</evidence>
<sequence>MTTELRGSGPVARLMGIAVVRAKGNTPQSRFNLAARGHTPSRPEADDAEEMAPTATPAAPVVATLPAVAEVSTAAWLRRLSIEKRIAPADAEADPGVVAATPASVYGAAAPSPSVSSFSAKG</sequence>
<gene>
    <name evidence="2" type="ORF">HNQ50_001287</name>
</gene>
<dbReference type="AlphaFoldDB" id="A0A840RB41"/>
<keyword evidence="3" id="KW-1185">Reference proteome</keyword>